<name>A0A9N9HR03_9GLOM</name>
<proteinExistence type="predicted"/>
<evidence type="ECO:0000313" key="2">
    <source>
        <dbReference type="Proteomes" id="UP000789405"/>
    </source>
</evidence>
<dbReference type="EMBL" id="CAJVPY010008871">
    <property type="protein sequence ID" value="CAG8701726.1"/>
    <property type="molecule type" value="Genomic_DNA"/>
</dbReference>
<sequence>MPCYADTIVKVKIVRQTAKEEDNLLVVWAVGSYPVEREDNDLEMVLFVPIDSSKRDPETQAIFERNSFFSVGGKILPGYYEGNKRPKELPKEFNSKDAVFCVMISDYISGQEYNFPVKVVFLFLNPRFAHLRNTVHPQESLVFIVGDVVQDNVSDNSLKKENSQKKRKGKEVVCGSLCSALRS</sequence>
<gene>
    <name evidence="1" type="ORF">DERYTH_LOCUS13030</name>
</gene>
<comment type="caution">
    <text evidence="1">The sequence shown here is derived from an EMBL/GenBank/DDBJ whole genome shotgun (WGS) entry which is preliminary data.</text>
</comment>
<dbReference type="AlphaFoldDB" id="A0A9N9HR03"/>
<protein>
    <submittedName>
        <fullName evidence="1">18368_t:CDS:1</fullName>
    </submittedName>
</protein>
<organism evidence="1 2">
    <name type="scientific">Dentiscutata erythropus</name>
    <dbReference type="NCBI Taxonomy" id="1348616"/>
    <lineage>
        <taxon>Eukaryota</taxon>
        <taxon>Fungi</taxon>
        <taxon>Fungi incertae sedis</taxon>
        <taxon>Mucoromycota</taxon>
        <taxon>Glomeromycotina</taxon>
        <taxon>Glomeromycetes</taxon>
        <taxon>Diversisporales</taxon>
        <taxon>Gigasporaceae</taxon>
        <taxon>Dentiscutata</taxon>
    </lineage>
</organism>
<dbReference type="OrthoDB" id="2410485at2759"/>
<keyword evidence="2" id="KW-1185">Reference proteome</keyword>
<evidence type="ECO:0000313" key="1">
    <source>
        <dbReference type="EMBL" id="CAG8701726.1"/>
    </source>
</evidence>
<dbReference type="Proteomes" id="UP000789405">
    <property type="component" value="Unassembled WGS sequence"/>
</dbReference>
<reference evidence="1" key="1">
    <citation type="submission" date="2021-06" db="EMBL/GenBank/DDBJ databases">
        <authorList>
            <person name="Kallberg Y."/>
            <person name="Tangrot J."/>
            <person name="Rosling A."/>
        </authorList>
    </citation>
    <scope>NUCLEOTIDE SEQUENCE</scope>
    <source>
        <strain evidence="1">MA453B</strain>
    </source>
</reference>
<accession>A0A9N9HR03</accession>